<name>X0XVV0_9ZZZZ</name>
<dbReference type="InterPro" id="IPR011335">
    <property type="entry name" value="Restrct_endonuc-II-like"/>
</dbReference>
<evidence type="ECO:0000259" key="2">
    <source>
        <dbReference type="Pfam" id="PF09588"/>
    </source>
</evidence>
<sequence>LGVNPYQSVNDTMRTMVRAYHGAESEFTGNVATQHGHDHEATAIGDYELDTGATVQQDPDFVIHKEYDWMGCTPDGLMGNEGLIEVKCPYYAKKPYTLEEKPMYLYQVYFQLIVTGAAWCDFYVWLPGEQHCERVHYFNAKKWFDKNFDKIEEFYNQYLEIRDNEKLSGPHLEDKEMDLSEDLEWTIIAGQYLRAKKQLESAKTRIDDLKTELLRIAKDNGKKCVGAGVMAYKATRKGSVNYKKID</sequence>
<reference evidence="3" key="1">
    <citation type="journal article" date="2014" name="Front. Microbiol.">
        <title>High frequency of phylogenetically diverse reductive dehalogenase-homologous genes in deep subseafloor sedimentary metagenomes.</title>
        <authorList>
            <person name="Kawai M."/>
            <person name="Futagami T."/>
            <person name="Toyoda A."/>
            <person name="Takaki Y."/>
            <person name="Nishi S."/>
            <person name="Hori S."/>
            <person name="Arai W."/>
            <person name="Tsubouchi T."/>
            <person name="Morono Y."/>
            <person name="Uchiyama I."/>
            <person name="Ito T."/>
            <person name="Fujiyama A."/>
            <person name="Inagaki F."/>
            <person name="Takami H."/>
        </authorList>
    </citation>
    <scope>NUCLEOTIDE SEQUENCE</scope>
    <source>
        <strain evidence="3">Expedition CK06-06</strain>
    </source>
</reference>
<dbReference type="CDD" id="cd22343">
    <property type="entry name" value="PDDEXK_lambda_exonuclease-like"/>
    <property type="match status" value="1"/>
</dbReference>
<organism evidence="3">
    <name type="scientific">marine sediment metagenome</name>
    <dbReference type="NCBI Taxonomy" id="412755"/>
    <lineage>
        <taxon>unclassified sequences</taxon>
        <taxon>metagenomes</taxon>
        <taxon>ecological metagenomes</taxon>
    </lineage>
</organism>
<dbReference type="InterPro" id="IPR051703">
    <property type="entry name" value="NF-kappa-B_Signaling_Reg"/>
</dbReference>
<feature type="coiled-coil region" evidence="1">
    <location>
        <begin position="192"/>
        <end position="219"/>
    </location>
</feature>
<keyword evidence="1" id="KW-0175">Coiled coil</keyword>
<feature type="non-terminal residue" evidence="3">
    <location>
        <position position="246"/>
    </location>
</feature>
<dbReference type="AlphaFoldDB" id="X0XVV0"/>
<feature type="domain" description="YqaJ viral recombinase" evidence="2">
    <location>
        <begin position="1"/>
        <end position="117"/>
    </location>
</feature>
<dbReference type="Gene3D" id="3.90.320.10">
    <property type="match status" value="1"/>
</dbReference>
<evidence type="ECO:0000256" key="1">
    <source>
        <dbReference type="SAM" id="Coils"/>
    </source>
</evidence>
<evidence type="ECO:0000313" key="3">
    <source>
        <dbReference type="EMBL" id="GAG40708.1"/>
    </source>
</evidence>
<dbReference type="SUPFAM" id="SSF52980">
    <property type="entry name" value="Restriction endonuclease-like"/>
    <property type="match status" value="1"/>
</dbReference>
<dbReference type="InterPro" id="IPR019080">
    <property type="entry name" value="YqaJ_viral_recombinase"/>
</dbReference>
<dbReference type="InterPro" id="IPR011604">
    <property type="entry name" value="PDDEXK-like_dom_sf"/>
</dbReference>
<dbReference type="Pfam" id="PF09588">
    <property type="entry name" value="YqaJ"/>
    <property type="match status" value="1"/>
</dbReference>
<proteinExistence type="predicted"/>
<protein>
    <recommendedName>
        <fullName evidence="2">YqaJ viral recombinase domain-containing protein</fullName>
    </recommendedName>
</protein>
<dbReference type="PANTHER" id="PTHR46609">
    <property type="entry name" value="EXONUCLEASE, PHAGE-TYPE/RECB, C-TERMINAL DOMAIN-CONTAINING PROTEIN"/>
    <property type="match status" value="1"/>
</dbReference>
<dbReference type="EMBL" id="BARS01046215">
    <property type="protein sequence ID" value="GAG40708.1"/>
    <property type="molecule type" value="Genomic_DNA"/>
</dbReference>
<gene>
    <name evidence="3" type="ORF">S01H1_69589</name>
</gene>
<comment type="caution">
    <text evidence="3">The sequence shown here is derived from an EMBL/GenBank/DDBJ whole genome shotgun (WGS) entry which is preliminary data.</text>
</comment>
<feature type="non-terminal residue" evidence="3">
    <location>
        <position position="1"/>
    </location>
</feature>
<accession>X0XVV0</accession>
<dbReference type="PANTHER" id="PTHR46609:SF6">
    <property type="entry name" value="EXONUCLEASE, PHAGE-TYPE_RECB, C-TERMINAL DOMAIN-CONTAINING PROTEIN-RELATED"/>
    <property type="match status" value="1"/>
</dbReference>